<evidence type="ECO:0000313" key="1">
    <source>
        <dbReference type="EMBL" id="GAJ20592.1"/>
    </source>
</evidence>
<protein>
    <submittedName>
        <fullName evidence="1">Uncharacterized protein</fullName>
    </submittedName>
</protein>
<dbReference type="AlphaFoldDB" id="X1VM59"/>
<gene>
    <name evidence="1" type="ORF">S12H4_58618</name>
</gene>
<name>X1VM59_9ZZZZ</name>
<feature type="non-terminal residue" evidence="1">
    <location>
        <position position="1"/>
    </location>
</feature>
<reference evidence="1" key="1">
    <citation type="journal article" date="2014" name="Front. Microbiol.">
        <title>High frequency of phylogenetically diverse reductive dehalogenase-homologous genes in deep subseafloor sedimentary metagenomes.</title>
        <authorList>
            <person name="Kawai M."/>
            <person name="Futagami T."/>
            <person name="Toyoda A."/>
            <person name="Takaki Y."/>
            <person name="Nishi S."/>
            <person name="Hori S."/>
            <person name="Arai W."/>
            <person name="Tsubouchi T."/>
            <person name="Morono Y."/>
            <person name="Uchiyama I."/>
            <person name="Ito T."/>
            <person name="Fujiyama A."/>
            <person name="Inagaki F."/>
            <person name="Takami H."/>
        </authorList>
    </citation>
    <scope>NUCLEOTIDE SEQUENCE</scope>
    <source>
        <strain evidence="1">Expedition CK06-06</strain>
    </source>
</reference>
<comment type="caution">
    <text evidence="1">The sequence shown here is derived from an EMBL/GenBank/DDBJ whole genome shotgun (WGS) entry which is preliminary data.</text>
</comment>
<sequence>SELSVDDERKLTNSEKLLYRNLSELIKVWRAFFLSID</sequence>
<organism evidence="1">
    <name type="scientific">marine sediment metagenome</name>
    <dbReference type="NCBI Taxonomy" id="412755"/>
    <lineage>
        <taxon>unclassified sequences</taxon>
        <taxon>metagenomes</taxon>
        <taxon>ecological metagenomes</taxon>
    </lineage>
</organism>
<accession>X1VM59</accession>
<proteinExistence type="predicted"/>
<dbReference type="EMBL" id="BARW01038120">
    <property type="protein sequence ID" value="GAJ20592.1"/>
    <property type="molecule type" value="Genomic_DNA"/>
</dbReference>